<evidence type="ECO:0000256" key="1">
    <source>
        <dbReference type="SAM" id="Phobius"/>
    </source>
</evidence>
<feature type="transmembrane region" description="Helical" evidence="1">
    <location>
        <begin position="380"/>
        <end position="400"/>
    </location>
</feature>
<feature type="transmembrane region" description="Helical" evidence="1">
    <location>
        <begin position="412"/>
        <end position="429"/>
    </location>
</feature>
<feature type="transmembrane region" description="Helical" evidence="1">
    <location>
        <begin position="307"/>
        <end position="324"/>
    </location>
</feature>
<dbReference type="Proteomes" id="UP000000392">
    <property type="component" value="Chromosome"/>
</dbReference>
<evidence type="ECO:0000259" key="2">
    <source>
        <dbReference type="Pfam" id="PF09925"/>
    </source>
</evidence>
<feature type="transmembrane region" description="Helical" evidence="1">
    <location>
        <begin position="99"/>
        <end position="115"/>
    </location>
</feature>
<feature type="transmembrane region" description="Helical" evidence="1">
    <location>
        <begin position="222"/>
        <end position="240"/>
    </location>
</feature>
<protein>
    <recommendedName>
        <fullName evidence="6">DUF4401 domain-containing protein</fullName>
    </recommendedName>
</protein>
<organism evidence="4 5">
    <name type="scientific">Acinetobacter oleivorans (strain JCM 16667 / KCTC 23045 / DR1)</name>
    <dbReference type="NCBI Taxonomy" id="436717"/>
    <lineage>
        <taxon>Bacteria</taxon>
        <taxon>Pseudomonadati</taxon>
        <taxon>Pseudomonadota</taxon>
        <taxon>Gammaproteobacteria</taxon>
        <taxon>Moraxellales</taxon>
        <taxon>Moraxellaceae</taxon>
        <taxon>Acinetobacter</taxon>
    </lineage>
</organism>
<feature type="transmembrane region" description="Helical" evidence="1">
    <location>
        <begin position="331"/>
        <end position="351"/>
    </location>
</feature>
<dbReference type="InterPro" id="IPR025513">
    <property type="entry name" value="DUF4401"/>
</dbReference>
<sequence>MQIRDYYPLSNSSFIQHLHIFSYVFMAVSILYLIAANWLMLPDSIQLAIPPLILLVTAWFSVKDTLTEGVRQTLHSICGLMIGLSLAVIGQVYQTGADSYLLFLIWTLLLLPWLYRPNIGIFGLICITSQLTLFLFFKQTFWPEKFPYLYLFALNLLSLVEFGVCIKKYRALRFVFIAWFAVISIIGMIQYLSNENIPYLISAFFSGLIVFYYFFKKNDQLCASLMAAVLGVTATIWLVDGINNLFKDSNEFIFLLIAGIIFIWFALISYLLIKIFRQSRFYVIPLAIGAWLAGLALAAFTLVFWEAISLVIGIIFVGLAFILLKKSQSYFFRQFAYCLFISGQTAFLFHLGSETDQILWVLIAQIFIIYISYFLKPHWFFILIQMLATYGIAFVYLLQLDHSLWSIHSTQTYLNLTLLSYLVFSLVLLPKCKSIALYERSIFLCVLVVILVVSFFDAFMGLIPESPIHQQLWVLYLLPSIWLLCFSIFHLYRQLHGVTFFAFLIFSILLITLGYFEIFILFIILTWALKKKDYIVYGVSLAVLVLVFWQLYYNLQITFLAKSASIFISGVVLFALSWLLHHENKDDLVEVEGEKK</sequence>
<feature type="transmembrane region" description="Helical" evidence="1">
    <location>
        <begin position="148"/>
        <end position="166"/>
    </location>
</feature>
<feature type="transmembrane region" description="Helical" evidence="1">
    <location>
        <begin position="280"/>
        <end position="301"/>
    </location>
</feature>
<evidence type="ECO:0000313" key="4">
    <source>
        <dbReference type="EMBL" id="ADI91996.1"/>
    </source>
</evidence>
<accession>A0AAN0UEA1</accession>
<feature type="transmembrane region" description="Helical" evidence="1">
    <location>
        <begin position="559"/>
        <end position="580"/>
    </location>
</feature>
<keyword evidence="1" id="KW-1133">Transmembrane helix</keyword>
<name>A0AAN0UEA1_ACISD</name>
<keyword evidence="1" id="KW-0812">Transmembrane</keyword>
<dbReference type="GeneID" id="9383538"/>
<feature type="transmembrane region" description="Helical" evidence="1">
    <location>
        <begin position="499"/>
        <end position="528"/>
    </location>
</feature>
<feature type="transmembrane region" description="Helical" evidence="1">
    <location>
        <begin position="252"/>
        <end position="273"/>
    </location>
</feature>
<feature type="transmembrane region" description="Helical" evidence="1">
    <location>
        <begin position="171"/>
        <end position="191"/>
    </location>
</feature>
<feature type="transmembrane region" description="Helical" evidence="1">
    <location>
        <begin position="74"/>
        <end position="93"/>
    </location>
</feature>
<feature type="transmembrane region" description="Helical" evidence="1">
    <location>
        <begin position="197"/>
        <end position="215"/>
    </location>
</feature>
<feature type="transmembrane region" description="Helical" evidence="1">
    <location>
        <begin position="357"/>
        <end position="375"/>
    </location>
</feature>
<evidence type="ECO:0000313" key="5">
    <source>
        <dbReference type="Proteomes" id="UP000000392"/>
    </source>
</evidence>
<evidence type="ECO:0008006" key="6">
    <source>
        <dbReference type="Google" id="ProtNLM"/>
    </source>
</evidence>
<dbReference type="EMBL" id="CP002080">
    <property type="protein sequence ID" value="ADI91996.1"/>
    <property type="molecule type" value="Genomic_DNA"/>
</dbReference>
<evidence type="ECO:0000259" key="3">
    <source>
        <dbReference type="Pfam" id="PF14351"/>
    </source>
</evidence>
<reference evidence="4 5" key="1">
    <citation type="journal article" date="2010" name="J. Bacteriol.">
        <title>Complete genome sequence of the diesel-degrading Acinetobacter sp. strain DR1.</title>
        <authorList>
            <person name="Jung J."/>
            <person name="Baek J.H."/>
            <person name="Park W."/>
        </authorList>
    </citation>
    <scope>NUCLEOTIDE SEQUENCE [LARGE SCALE GENOMIC DNA]</scope>
    <source>
        <strain evidence="5">JCM 16667 / KCTC 23045 / DR1</strain>
    </source>
</reference>
<feature type="transmembrane region" description="Helical" evidence="1">
    <location>
        <begin position="122"/>
        <end position="142"/>
    </location>
</feature>
<dbReference type="Pfam" id="PF09925">
    <property type="entry name" value="DUF2157"/>
    <property type="match status" value="1"/>
</dbReference>
<gene>
    <name evidence="4" type="ordered locus">AOLE_15545</name>
</gene>
<dbReference type="KEGG" id="acd:AOLE_15545"/>
<keyword evidence="1" id="KW-0472">Membrane</keyword>
<dbReference type="RefSeq" id="WP_013198799.1">
    <property type="nucleotide sequence ID" value="NC_014259.1"/>
</dbReference>
<dbReference type="AlphaFoldDB" id="A0AAN0UEA1"/>
<feature type="domain" description="DUF4401" evidence="3">
    <location>
        <begin position="286"/>
        <end position="580"/>
    </location>
</feature>
<feature type="domain" description="DUF2157" evidence="2">
    <location>
        <begin position="3"/>
        <end position="115"/>
    </location>
</feature>
<feature type="transmembrane region" description="Helical" evidence="1">
    <location>
        <begin position="45"/>
        <end position="62"/>
    </location>
</feature>
<feature type="transmembrane region" description="Helical" evidence="1">
    <location>
        <begin position="534"/>
        <end position="552"/>
    </location>
</feature>
<dbReference type="InterPro" id="IPR018677">
    <property type="entry name" value="DUF2157"/>
</dbReference>
<proteinExistence type="predicted"/>
<feature type="transmembrane region" description="Helical" evidence="1">
    <location>
        <begin position="473"/>
        <end position="492"/>
    </location>
</feature>
<dbReference type="Pfam" id="PF14351">
    <property type="entry name" value="DUF4401"/>
    <property type="match status" value="1"/>
</dbReference>
<feature type="transmembrane region" description="Helical" evidence="1">
    <location>
        <begin position="20"/>
        <end position="39"/>
    </location>
</feature>
<feature type="transmembrane region" description="Helical" evidence="1">
    <location>
        <begin position="441"/>
        <end position="461"/>
    </location>
</feature>